<dbReference type="Proteomes" id="UP000240883">
    <property type="component" value="Unassembled WGS sequence"/>
</dbReference>
<evidence type="ECO:0000313" key="1">
    <source>
        <dbReference type="EMBL" id="PSN60477.1"/>
    </source>
</evidence>
<dbReference type="EMBL" id="KZ678148">
    <property type="protein sequence ID" value="PSN60477.1"/>
    <property type="molecule type" value="Genomic_DNA"/>
</dbReference>
<evidence type="ECO:0000313" key="2">
    <source>
        <dbReference type="Proteomes" id="UP000240883"/>
    </source>
</evidence>
<keyword evidence="2" id="KW-1185">Reference proteome</keyword>
<sequence length="108" mass="12260">MSQQVSDVPSLSTCDNGFILDPTAPYFDPSPEWMALFDDTFHSSQTTSEDMQQKIIQLENKVQSLRGDVDTLENWIKRIYSFLVLKPVMMNTENGGGIQKHANQDMES</sequence>
<organism evidence="1 2">
    <name type="scientific">Corynespora cassiicola Philippines</name>
    <dbReference type="NCBI Taxonomy" id="1448308"/>
    <lineage>
        <taxon>Eukaryota</taxon>
        <taxon>Fungi</taxon>
        <taxon>Dikarya</taxon>
        <taxon>Ascomycota</taxon>
        <taxon>Pezizomycotina</taxon>
        <taxon>Dothideomycetes</taxon>
        <taxon>Pleosporomycetidae</taxon>
        <taxon>Pleosporales</taxon>
        <taxon>Corynesporascaceae</taxon>
        <taxon>Corynespora</taxon>
    </lineage>
</organism>
<reference evidence="1 2" key="1">
    <citation type="journal article" date="2018" name="Front. Microbiol.">
        <title>Genome-Wide Analysis of Corynespora cassiicola Leaf Fall Disease Putative Effectors.</title>
        <authorList>
            <person name="Lopez D."/>
            <person name="Ribeiro S."/>
            <person name="Label P."/>
            <person name="Fumanal B."/>
            <person name="Venisse J.S."/>
            <person name="Kohler A."/>
            <person name="de Oliveira R.R."/>
            <person name="Labutti K."/>
            <person name="Lipzen A."/>
            <person name="Lail K."/>
            <person name="Bauer D."/>
            <person name="Ohm R.A."/>
            <person name="Barry K.W."/>
            <person name="Spatafora J."/>
            <person name="Grigoriev I.V."/>
            <person name="Martin F.M."/>
            <person name="Pujade-Renaud V."/>
        </authorList>
    </citation>
    <scope>NUCLEOTIDE SEQUENCE [LARGE SCALE GENOMIC DNA]</scope>
    <source>
        <strain evidence="1 2">Philippines</strain>
    </source>
</reference>
<accession>A0A2T2N4V5</accession>
<protein>
    <submittedName>
        <fullName evidence="1">Uncharacterized protein</fullName>
    </submittedName>
</protein>
<name>A0A2T2N4V5_CORCC</name>
<proteinExistence type="predicted"/>
<dbReference type="AlphaFoldDB" id="A0A2T2N4V5"/>
<gene>
    <name evidence="1" type="ORF">BS50DRAFT_579030</name>
</gene>